<keyword evidence="2" id="KW-1185">Reference proteome</keyword>
<dbReference type="RefSeq" id="WP_008788445.1">
    <property type="nucleotide sequence ID" value="NZ_AKCB01000002.1"/>
</dbReference>
<reference evidence="1 2" key="1">
    <citation type="submission" date="2010-12" db="EMBL/GenBank/DDBJ databases">
        <title>The Genome Sequence of Coprobacillus sp. strain 29_1.</title>
        <authorList>
            <consortium name="The Broad Institute Genome Sequencing Platform"/>
            <person name="Earl A."/>
            <person name="Ward D."/>
            <person name="Feldgarden M."/>
            <person name="Gevers D."/>
            <person name="Daigneault M."/>
            <person name="Sibley C.D."/>
            <person name="White A."/>
            <person name="Strauss J."/>
            <person name="Allen-Vercoe E."/>
            <person name="Young S.K."/>
            <person name="Zeng Q."/>
            <person name="Gargeya S."/>
            <person name="Fitzgerald M."/>
            <person name="Haas B."/>
            <person name="Abouelleil A."/>
            <person name="Alvarado L."/>
            <person name="Arachchi H.M."/>
            <person name="Berlin A."/>
            <person name="Brown A."/>
            <person name="Chapman S.B."/>
            <person name="Chen Z."/>
            <person name="Dunbar C."/>
            <person name="Freedman E."/>
            <person name="Gearin G."/>
            <person name="Gellesch M."/>
            <person name="Goldberg J."/>
            <person name="Griggs A."/>
            <person name="Gujja S."/>
            <person name="Heilman E."/>
            <person name="Heiman D."/>
            <person name="Howarth C."/>
            <person name="Larson L."/>
            <person name="Lui A."/>
            <person name="MacDonald P.J.P."/>
            <person name="Mehta T."/>
            <person name="Montmayeur A."/>
            <person name="Murphy C."/>
            <person name="Neiman D."/>
            <person name="Pearson M."/>
            <person name="Priest M."/>
            <person name="Roberts A."/>
            <person name="Saif S."/>
            <person name="Shea T."/>
            <person name="Shenoy N."/>
            <person name="Sisk P."/>
            <person name="Stolte C."/>
            <person name="Sykes S."/>
            <person name="White J."/>
            <person name="Yandava C."/>
            <person name="Nusbaum C."/>
            <person name="Birren B."/>
        </authorList>
    </citation>
    <scope>NUCLEOTIDE SEQUENCE [LARGE SCALE GENOMIC DNA]</scope>
    <source>
        <strain evidence="1 2">29_1</strain>
    </source>
</reference>
<dbReference type="GeneID" id="78230962"/>
<dbReference type="HOGENOM" id="CLU_2034099_0_0_9"/>
<name>E7G991_9FIRM</name>
<organism evidence="1 2">
    <name type="scientific">Coprobacillus cateniformis</name>
    <dbReference type="NCBI Taxonomy" id="100884"/>
    <lineage>
        <taxon>Bacteria</taxon>
        <taxon>Bacillati</taxon>
        <taxon>Bacillota</taxon>
        <taxon>Erysipelotrichia</taxon>
        <taxon>Erysipelotrichales</taxon>
        <taxon>Coprobacillaceae</taxon>
        <taxon>Coprobacillus</taxon>
    </lineage>
</organism>
<dbReference type="STRING" id="100884.GCA_000269565_03172"/>
<dbReference type="Proteomes" id="UP000003157">
    <property type="component" value="Unassembled WGS sequence"/>
</dbReference>
<comment type="caution">
    <text evidence="1">The sequence shown here is derived from an EMBL/GenBank/DDBJ whole genome shotgun (WGS) entry which is preliminary data.</text>
</comment>
<protein>
    <submittedName>
        <fullName evidence="1">Uncharacterized protein</fullName>
    </submittedName>
</protein>
<evidence type="ECO:0000313" key="2">
    <source>
        <dbReference type="Proteomes" id="UP000003157"/>
    </source>
</evidence>
<dbReference type="EMBL" id="ADKX01000024">
    <property type="protein sequence ID" value="EFW05381.1"/>
    <property type="molecule type" value="Genomic_DNA"/>
</dbReference>
<proteinExistence type="predicted"/>
<dbReference type="OrthoDB" id="9938181at2"/>
<dbReference type="AlphaFoldDB" id="E7G991"/>
<accession>E7G991</accession>
<sequence>MAKQVLIIEGWEVPHLIKYAVSYNKVWADDTGQDMSGEKKGTLIGLFPKLNVEVGSFQADEMALFLSQANKAKLKIEWHDAENQVMRSGEYSLDDVTIDLKNVERMVYNPFSFQLTPIKKR</sequence>
<gene>
    <name evidence="1" type="ORF">HMPREF9488_01329</name>
</gene>
<evidence type="ECO:0000313" key="1">
    <source>
        <dbReference type="EMBL" id="EFW05381.1"/>
    </source>
</evidence>